<dbReference type="EMBL" id="CP048685">
    <property type="protein sequence ID" value="QPJ63039.1"/>
    <property type="molecule type" value="Genomic_DNA"/>
</dbReference>
<evidence type="ECO:0000256" key="4">
    <source>
        <dbReference type="HAMAP-Rule" id="MF_00028"/>
    </source>
</evidence>
<dbReference type="GO" id="GO:0003824">
    <property type="term" value="F:catalytic activity"/>
    <property type="evidence" value="ECO:0007669"/>
    <property type="project" value="InterPro"/>
</dbReference>
<dbReference type="InterPro" id="IPR004459">
    <property type="entry name" value="CobQ_synth"/>
</dbReference>
<dbReference type="PANTHER" id="PTHR21343:SF1">
    <property type="entry name" value="COBYRIC ACID SYNTHASE"/>
    <property type="match status" value="1"/>
</dbReference>
<feature type="active site" description="Nucleophile" evidence="4">
    <location>
        <position position="334"/>
    </location>
</feature>
<sequence>MTTNSKSLMIQGTGSGVGKSILTAAFCRWFKKRGFRVAPFKAQNMSLNSFVTKEGLEMGRAQAYQAQACGIEPHVCMNPVLLKPSGDNMSQVVLMGKPRRNADARQYYDSREEHLAAVSSSLEYLKKNYEMVVIEGAGSPAEINLRKNDIVNMTTAKLAKAPVLIVGDIDRGGVFAWMKGTYDLLTEDEKAHVAGFIINKFRGDINLLTPGIKMFEDMVKKPVLGVIPFQRELFVDEEDAIPILDKAQNDPSLLKIVILRLPRISNFTDFTPLVEDPNVSVQYAWQPNQISHPDLLIIPGSKNTLADCLFLKEQGLDKVIKECHENGCTVLGVCAGFQILGKTIEDPGNVESGLQNISGLGFFEMTTTLLPEKVTRQVNPNTCPSPLLNESLELAGYEIHMGTTNFENTYHSIFSNNDGTPSEPLGICNDDGSVIGTYLHGLFDTDEFRETFLKRLREKRKLPEPTNRFDFSKTREEQFENLSDLIDKHIDHQKILKVLEQQA</sequence>
<dbReference type="PROSITE" id="PS51274">
    <property type="entry name" value="GATASE_COBBQ"/>
    <property type="match status" value="1"/>
</dbReference>
<name>A0A7T0BY31_9BACT</name>
<dbReference type="Pfam" id="PF01656">
    <property type="entry name" value="CbiA"/>
    <property type="match status" value="1"/>
</dbReference>
<dbReference type="NCBIfam" id="NF001989">
    <property type="entry name" value="PRK00784.1"/>
    <property type="match status" value="1"/>
</dbReference>
<dbReference type="KEGG" id="nli:G3M70_14610"/>
<evidence type="ECO:0000259" key="6">
    <source>
        <dbReference type="Pfam" id="PF07685"/>
    </source>
</evidence>
<feature type="active site" evidence="4">
    <location>
        <position position="440"/>
    </location>
</feature>
<dbReference type="PROSITE" id="PS51273">
    <property type="entry name" value="GATASE_TYPE_1"/>
    <property type="match status" value="1"/>
</dbReference>
<keyword evidence="3 4" id="KW-0315">Glutamine amidotransferase</keyword>
<dbReference type="Pfam" id="PF07685">
    <property type="entry name" value="GATase_3"/>
    <property type="match status" value="1"/>
</dbReference>
<evidence type="ECO:0000256" key="3">
    <source>
        <dbReference type="ARBA" id="ARBA00022962"/>
    </source>
</evidence>
<evidence type="ECO:0000313" key="8">
    <source>
        <dbReference type="Proteomes" id="UP000594688"/>
    </source>
</evidence>
<dbReference type="InterPro" id="IPR047045">
    <property type="entry name" value="CobQ_N"/>
</dbReference>
<comment type="similarity">
    <text evidence="4">Belongs to the CobB/CobQ family. CobQ subfamily.</text>
</comment>
<dbReference type="InterPro" id="IPR002586">
    <property type="entry name" value="CobQ/CobB/MinD/ParA_Nub-bd_dom"/>
</dbReference>
<dbReference type="AlphaFoldDB" id="A0A7T0BY31"/>
<dbReference type="NCBIfam" id="TIGR00313">
    <property type="entry name" value="cobQ"/>
    <property type="match status" value="1"/>
</dbReference>
<organism evidence="7 8">
    <name type="scientific">Candidatus Nitronauta litoralis</name>
    <dbReference type="NCBI Taxonomy" id="2705533"/>
    <lineage>
        <taxon>Bacteria</taxon>
        <taxon>Pseudomonadati</taxon>
        <taxon>Nitrospinota/Tectimicrobiota group</taxon>
        <taxon>Nitrospinota</taxon>
        <taxon>Nitrospinia</taxon>
        <taxon>Nitrospinales</taxon>
        <taxon>Nitrospinaceae</taxon>
        <taxon>Candidatus Nitronauta</taxon>
    </lineage>
</organism>
<protein>
    <recommendedName>
        <fullName evidence="4">Cobyric acid synthase</fullName>
    </recommendedName>
</protein>
<evidence type="ECO:0000259" key="5">
    <source>
        <dbReference type="Pfam" id="PF01656"/>
    </source>
</evidence>
<dbReference type="InterPro" id="IPR027417">
    <property type="entry name" value="P-loop_NTPase"/>
</dbReference>
<dbReference type="GO" id="GO:0015420">
    <property type="term" value="F:ABC-type vitamin B12 transporter activity"/>
    <property type="evidence" value="ECO:0007669"/>
    <property type="project" value="UniProtKB-UniRule"/>
</dbReference>
<proteinExistence type="inferred from homology"/>
<dbReference type="Gene3D" id="3.40.50.880">
    <property type="match status" value="1"/>
</dbReference>
<dbReference type="CDD" id="cd01750">
    <property type="entry name" value="GATase1_CobQ"/>
    <property type="match status" value="1"/>
</dbReference>
<feature type="domain" description="CobB/CobQ-like glutamine amidotransferase" evidence="6">
    <location>
        <begin position="255"/>
        <end position="447"/>
    </location>
</feature>
<accession>A0A7T0BY31</accession>
<reference evidence="7 8" key="1">
    <citation type="submission" date="2020-02" db="EMBL/GenBank/DDBJ databases">
        <title>Genomic and physiological characterization of two novel Nitrospinaceae genera.</title>
        <authorList>
            <person name="Mueller A.J."/>
            <person name="Jung M.-Y."/>
            <person name="Strachan C.R."/>
            <person name="Herbold C.W."/>
            <person name="Kirkegaard R.H."/>
            <person name="Daims H."/>
        </authorList>
    </citation>
    <scope>NUCLEOTIDE SEQUENCE [LARGE SCALE GENOMIC DNA]</scope>
    <source>
        <strain evidence="7">EB</strain>
    </source>
</reference>
<evidence type="ECO:0000256" key="2">
    <source>
        <dbReference type="ARBA" id="ARBA00022573"/>
    </source>
</evidence>
<evidence type="ECO:0000313" key="7">
    <source>
        <dbReference type="EMBL" id="QPJ63039.1"/>
    </source>
</evidence>
<comment type="function">
    <text evidence="4">Catalyzes amidations at positions B, D, E, and G on adenosylcobyrinic A,C-diamide. NH(2) groups are provided by glutamine, and one molecule of ATP is hydrogenolyzed for each amidation.</text>
</comment>
<evidence type="ECO:0000256" key="1">
    <source>
        <dbReference type="ARBA" id="ARBA00004953"/>
    </source>
</evidence>
<dbReference type="Proteomes" id="UP000594688">
    <property type="component" value="Chromosome"/>
</dbReference>
<dbReference type="SUPFAM" id="SSF52317">
    <property type="entry name" value="Class I glutamine amidotransferase-like"/>
    <property type="match status" value="1"/>
</dbReference>
<dbReference type="Gene3D" id="3.40.50.300">
    <property type="entry name" value="P-loop containing nucleotide triphosphate hydrolases"/>
    <property type="match status" value="1"/>
</dbReference>
<dbReference type="SUPFAM" id="SSF52540">
    <property type="entry name" value="P-loop containing nucleoside triphosphate hydrolases"/>
    <property type="match status" value="1"/>
</dbReference>
<dbReference type="InterPro" id="IPR033949">
    <property type="entry name" value="CobQ_GATase1"/>
</dbReference>
<dbReference type="CDD" id="cd05389">
    <property type="entry name" value="CobQ_N"/>
    <property type="match status" value="1"/>
</dbReference>
<gene>
    <name evidence="4" type="primary">cobQ</name>
    <name evidence="7" type="ORF">G3M70_14610</name>
</gene>
<dbReference type="PANTHER" id="PTHR21343">
    <property type="entry name" value="DETHIOBIOTIN SYNTHETASE"/>
    <property type="match status" value="1"/>
</dbReference>
<comment type="pathway">
    <text evidence="1 4">Cofactor biosynthesis; adenosylcobalamin biosynthesis.</text>
</comment>
<keyword evidence="2 4" id="KW-0169">Cobalamin biosynthesis</keyword>
<dbReference type="InterPro" id="IPR011698">
    <property type="entry name" value="GATase_3"/>
</dbReference>
<dbReference type="HAMAP" id="MF_00028">
    <property type="entry name" value="CobQ"/>
    <property type="match status" value="1"/>
</dbReference>
<dbReference type="GO" id="GO:0009236">
    <property type="term" value="P:cobalamin biosynthetic process"/>
    <property type="evidence" value="ECO:0007669"/>
    <property type="project" value="UniProtKB-UniRule"/>
</dbReference>
<feature type="domain" description="CobQ/CobB/MinD/ParA nucleotide binding" evidence="5">
    <location>
        <begin position="8"/>
        <end position="234"/>
    </location>
</feature>
<dbReference type="UniPathway" id="UPA00148"/>
<dbReference type="InterPro" id="IPR029062">
    <property type="entry name" value="Class_I_gatase-like"/>
</dbReference>